<sequence length="201" mass="21670">MADIYIDESIDQLTVDQADYEADSTLNVQLGPMGALSNLKITNPSGSPDPLNLTVSSGRYEANTSLHLDDGADVKLVAFDGSYIGSYNGPIVEVNNGSTLELTPEFISSGQVPLDIRAYGNSKIIYDSTGTNIDQSSPEILIYAMHPGSELQVIGADSYSYIDDVLTFKNSDGEIVGNFKAPWLNDPMELEGDILTITCYL</sequence>
<protein>
    <submittedName>
        <fullName evidence="1">Uncharacterized protein</fullName>
    </submittedName>
</protein>
<feature type="non-terminal residue" evidence="1">
    <location>
        <position position="201"/>
    </location>
</feature>
<comment type="caution">
    <text evidence="1">The sequence shown here is derived from an EMBL/GenBank/DDBJ whole genome shotgun (WGS) entry which is preliminary data.</text>
</comment>
<reference evidence="1 2" key="1">
    <citation type="journal article" date="2018" name="Nat. Biotechnol.">
        <title>A standardized bacterial taxonomy based on genome phylogeny substantially revises the tree of life.</title>
        <authorList>
            <person name="Parks D.H."/>
            <person name="Chuvochina M."/>
            <person name="Waite D.W."/>
            <person name="Rinke C."/>
            <person name="Skarshewski A."/>
            <person name="Chaumeil P.A."/>
            <person name="Hugenholtz P."/>
        </authorList>
    </citation>
    <scope>NUCLEOTIDE SEQUENCE [LARGE SCALE GENOMIC DNA]</scope>
    <source>
        <strain evidence="1">UBA10707</strain>
    </source>
</reference>
<gene>
    <name evidence="1" type="ORF">DD666_06375</name>
</gene>
<dbReference type="EMBL" id="DOEK01000012">
    <property type="protein sequence ID" value="HBP29023.1"/>
    <property type="molecule type" value="Genomic_DNA"/>
</dbReference>
<dbReference type="AlphaFoldDB" id="A0A356LDF4"/>
<evidence type="ECO:0000313" key="2">
    <source>
        <dbReference type="Proteomes" id="UP000264036"/>
    </source>
</evidence>
<dbReference type="Proteomes" id="UP000264036">
    <property type="component" value="Unassembled WGS sequence"/>
</dbReference>
<accession>A0A356LDF4</accession>
<proteinExistence type="predicted"/>
<name>A0A356LDF4_9BURK</name>
<evidence type="ECO:0000313" key="1">
    <source>
        <dbReference type="EMBL" id="HBP29023.1"/>
    </source>
</evidence>
<organism evidence="1 2">
    <name type="scientific">Advenella kashmirensis</name>
    <dbReference type="NCBI Taxonomy" id="310575"/>
    <lineage>
        <taxon>Bacteria</taxon>
        <taxon>Pseudomonadati</taxon>
        <taxon>Pseudomonadota</taxon>
        <taxon>Betaproteobacteria</taxon>
        <taxon>Burkholderiales</taxon>
        <taxon>Alcaligenaceae</taxon>
    </lineage>
</organism>